<dbReference type="eggNOG" id="COG3402">
    <property type="taxonomic scope" value="Bacteria"/>
</dbReference>
<evidence type="ECO:0000313" key="3">
    <source>
        <dbReference type="EMBL" id="KRN06644.1"/>
    </source>
</evidence>
<dbReference type="Proteomes" id="UP000050961">
    <property type="component" value="Unassembled WGS sequence"/>
</dbReference>
<sequence>MVWFLRTIITFGLSLFIAGIVWFACFKFWNPHWLPLVGYIILFLIALEFIGAILLIPYRYAFHRYEINSEELAFQKGFFFRQTVFVPIIRIQHVETQQGPLLRQQHLMSLVVYTAATEHRIAGLSVAEATKLRNQILHLVKVVREDV</sequence>
<accession>A0A023CYV9</accession>
<evidence type="ECO:0000313" key="4">
    <source>
        <dbReference type="Proteomes" id="UP000050961"/>
    </source>
</evidence>
<feature type="transmembrane region" description="Helical" evidence="1">
    <location>
        <begin position="7"/>
        <end position="30"/>
    </location>
</feature>
<dbReference type="PROSITE" id="PS51257">
    <property type="entry name" value="PROKAR_LIPOPROTEIN"/>
    <property type="match status" value="1"/>
</dbReference>
<reference evidence="3 4" key="1">
    <citation type="journal article" date="2015" name="Genome Announc.">
        <title>Expanding the biotechnology potential of lactobacilli through comparative genomics of 213 strains and associated genera.</title>
        <authorList>
            <person name="Sun Z."/>
            <person name="Harris H.M."/>
            <person name="McCann A."/>
            <person name="Guo C."/>
            <person name="Argimon S."/>
            <person name="Zhang W."/>
            <person name="Yang X."/>
            <person name="Jeffery I.B."/>
            <person name="Cooney J.C."/>
            <person name="Kagawa T.F."/>
            <person name="Liu W."/>
            <person name="Song Y."/>
            <person name="Salvetti E."/>
            <person name="Wrobel A."/>
            <person name="Rasinkangas P."/>
            <person name="Parkhill J."/>
            <person name="Rea M.C."/>
            <person name="O'Sullivan O."/>
            <person name="Ritari J."/>
            <person name="Douillard F.P."/>
            <person name="Paul Ross R."/>
            <person name="Yang R."/>
            <person name="Briner A.E."/>
            <person name="Felis G.E."/>
            <person name="de Vos W.M."/>
            <person name="Barrangou R."/>
            <person name="Klaenhammer T.R."/>
            <person name="Caufield P.W."/>
            <person name="Cui Y."/>
            <person name="Zhang H."/>
            <person name="O'Toole P.W."/>
        </authorList>
    </citation>
    <scope>NUCLEOTIDE SEQUENCE [LARGE SCALE GENOMIC DNA]</scope>
    <source>
        <strain evidence="3 4">DSM 21376</strain>
    </source>
</reference>
<dbReference type="AlphaFoldDB" id="A0A023CYV9"/>
<proteinExistence type="predicted"/>
<dbReference type="STRING" id="1423806.FD15_GL000194"/>
<dbReference type="EMBL" id="AYZF01000008">
    <property type="protein sequence ID" value="KRN06644.1"/>
    <property type="molecule type" value="Genomic_DNA"/>
</dbReference>
<dbReference type="InterPro" id="IPR005182">
    <property type="entry name" value="YdbS-like_PH"/>
</dbReference>
<dbReference type="PANTHER" id="PTHR34473:SF2">
    <property type="entry name" value="UPF0699 TRANSMEMBRANE PROTEIN YDBT"/>
    <property type="match status" value="1"/>
</dbReference>
<evidence type="ECO:0000259" key="2">
    <source>
        <dbReference type="Pfam" id="PF03703"/>
    </source>
</evidence>
<gene>
    <name evidence="3" type="ORF">FD15_GL000194</name>
</gene>
<dbReference type="PANTHER" id="PTHR34473">
    <property type="entry name" value="UPF0699 TRANSMEMBRANE PROTEIN YDBS"/>
    <property type="match status" value="1"/>
</dbReference>
<dbReference type="Pfam" id="PF03703">
    <property type="entry name" value="bPH_2"/>
    <property type="match status" value="1"/>
</dbReference>
<keyword evidence="1" id="KW-0812">Transmembrane</keyword>
<organism evidence="3 4">
    <name type="scientific">Liquorilactobacillus sucicola DSM 21376 = JCM 15457</name>
    <dbReference type="NCBI Taxonomy" id="1423806"/>
    <lineage>
        <taxon>Bacteria</taxon>
        <taxon>Bacillati</taxon>
        <taxon>Bacillota</taxon>
        <taxon>Bacilli</taxon>
        <taxon>Lactobacillales</taxon>
        <taxon>Lactobacillaceae</taxon>
        <taxon>Liquorilactobacillus</taxon>
    </lineage>
</organism>
<keyword evidence="4" id="KW-1185">Reference proteome</keyword>
<dbReference type="PATRIC" id="fig|1423806.3.peg.197"/>
<name>A0A023CYV9_9LACO</name>
<evidence type="ECO:0000256" key="1">
    <source>
        <dbReference type="SAM" id="Phobius"/>
    </source>
</evidence>
<comment type="caution">
    <text evidence="3">The sequence shown here is derived from an EMBL/GenBank/DDBJ whole genome shotgun (WGS) entry which is preliminary data.</text>
</comment>
<keyword evidence="1" id="KW-1133">Transmembrane helix</keyword>
<feature type="domain" description="YdbS-like PH" evidence="2">
    <location>
        <begin position="60"/>
        <end position="136"/>
    </location>
</feature>
<feature type="transmembrane region" description="Helical" evidence="1">
    <location>
        <begin position="36"/>
        <end position="56"/>
    </location>
</feature>
<keyword evidence="1" id="KW-0472">Membrane</keyword>
<protein>
    <recommendedName>
        <fullName evidence="2">YdbS-like PH domain-containing protein</fullName>
    </recommendedName>
</protein>